<accession>A0A2N1PPM5</accession>
<dbReference type="Proteomes" id="UP000233256">
    <property type="component" value="Unassembled WGS sequence"/>
</dbReference>
<dbReference type="InterPro" id="IPR036457">
    <property type="entry name" value="PPM-type-like_dom_sf"/>
</dbReference>
<dbReference type="AlphaFoldDB" id="A0A2N1PPM5"/>
<dbReference type="GO" id="GO:0005829">
    <property type="term" value="C:cytosol"/>
    <property type="evidence" value="ECO:0007669"/>
    <property type="project" value="TreeGrafter"/>
</dbReference>
<keyword evidence="1 6" id="KW-0597">Phosphoprotein</keyword>
<dbReference type="PROSITE" id="PS50110">
    <property type="entry name" value="RESPONSE_REGULATORY"/>
    <property type="match status" value="1"/>
</dbReference>
<reference evidence="8 9" key="1">
    <citation type="journal article" date="2017" name="ISME J.">
        <title>Potential for microbial H2 and metal transformations associated with novel bacteria and archaea in deep terrestrial subsurface sediments.</title>
        <authorList>
            <person name="Hernsdorf A.W."/>
            <person name="Amano Y."/>
            <person name="Miyakawa K."/>
            <person name="Ise K."/>
            <person name="Suzuki Y."/>
            <person name="Anantharaman K."/>
            <person name="Probst A."/>
            <person name="Burstein D."/>
            <person name="Thomas B.C."/>
            <person name="Banfield J.F."/>
        </authorList>
    </citation>
    <scope>NUCLEOTIDE SEQUENCE [LARGE SCALE GENOMIC DNA]</scope>
    <source>
        <strain evidence="8">HGW-Wallbacteria-1</strain>
    </source>
</reference>
<comment type="caution">
    <text evidence="8">The sequence shown here is derived from an EMBL/GenBank/DDBJ whole genome shotgun (WGS) entry which is preliminary data.</text>
</comment>
<dbReference type="GO" id="GO:0000156">
    <property type="term" value="F:phosphorelay response regulator activity"/>
    <property type="evidence" value="ECO:0007669"/>
    <property type="project" value="TreeGrafter"/>
</dbReference>
<feature type="modified residue" description="4-aspartylphosphate" evidence="6">
    <location>
        <position position="67"/>
    </location>
</feature>
<dbReference type="SMART" id="SM00448">
    <property type="entry name" value="REC"/>
    <property type="match status" value="1"/>
</dbReference>
<evidence type="ECO:0000256" key="6">
    <source>
        <dbReference type="PROSITE-ProRule" id="PRU00169"/>
    </source>
</evidence>
<keyword evidence="5" id="KW-0804">Transcription</keyword>
<dbReference type="InterPro" id="IPR001789">
    <property type="entry name" value="Sig_transdc_resp-reg_receiver"/>
</dbReference>
<evidence type="ECO:0000256" key="1">
    <source>
        <dbReference type="ARBA" id="ARBA00022553"/>
    </source>
</evidence>
<dbReference type="PANTHER" id="PTHR48111">
    <property type="entry name" value="REGULATOR OF RPOS"/>
    <property type="match status" value="1"/>
</dbReference>
<keyword evidence="2" id="KW-0902">Two-component regulatory system</keyword>
<dbReference type="SMART" id="SM00331">
    <property type="entry name" value="PP2C_SIG"/>
    <property type="match status" value="1"/>
</dbReference>
<gene>
    <name evidence="8" type="ORF">CVV64_09960</name>
</gene>
<keyword evidence="3" id="KW-0805">Transcription regulation</keyword>
<dbReference type="GO" id="GO:0032993">
    <property type="term" value="C:protein-DNA complex"/>
    <property type="evidence" value="ECO:0007669"/>
    <property type="project" value="TreeGrafter"/>
</dbReference>
<dbReference type="InterPro" id="IPR039420">
    <property type="entry name" value="WalR-like"/>
</dbReference>
<evidence type="ECO:0000313" key="9">
    <source>
        <dbReference type="Proteomes" id="UP000233256"/>
    </source>
</evidence>
<dbReference type="EMBL" id="PGXC01000006">
    <property type="protein sequence ID" value="PKK90281.1"/>
    <property type="molecule type" value="Genomic_DNA"/>
</dbReference>
<dbReference type="Gene3D" id="3.60.40.10">
    <property type="entry name" value="PPM-type phosphatase domain"/>
    <property type="match status" value="1"/>
</dbReference>
<organism evidence="8 9">
    <name type="scientific">Candidatus Wallbacteria bacterium HGW-Wallbacteria-1</name>
    <dbReference type="NCBI Taxonomy" id="2013854"/>
    <lineage>
        <taxon>Bacteria</taxon>
        <taxon>Candidatus Walliibacteriota</taxon>
    </lineage>
</organism>
<evidence type="ECO:0000313" key="8">
    <source>
        <dbReference type="EMBL" id="PKK90281.1"/>
    </source>
</evidence>
<evidence type="ECO:0000259" key="7">
    <source>
        <dbReference type="PROSITE" id="PS50110"/>
    </source>
</evidence>
<evidence type="ECO:0000256" key="5">
    <source>
        <dbReference type="ARBA" id="ARBA00023163"/>
    </source>
</evidence>
<dbReference type="Pfam" id="PF07228">
    <property type="entry name" value="SpoIIE"/>
    <property type="match status" value="1"/>
</dbReference>
<dbReference type="InterPro" id="IPR011006">
    <property type="entry name" value="CheY-like_superfamily"/>
</dbReference>
<feature type="domain" description="Response regulatory" evidence="7">
    <location>
        <begin position="18"/>
        <end position="132"/>
    </location>
</feature>
<dbReference type="PROSITE" id="PS50096">
    <property type="entry name" value="IQ"/>
    <property type="match status" value="1"/>
</dbReference>
<dbReference type="SUPFAM" id="SSF52172">
    <property type="entry name" value="CheY-like"/>
    <property type="match status" value="1"/>
</dbReference>
<protein>
    <submittedName>
        <fullName evidence="8">Fused response regulator/phosphatase</fullName>
    </submittedName>
</protein>
<dbReference type="Pfam" id="PF00072">
    <property type="entry name" value="Response_reg"/>
    <property type="match status" value="1"/>
</dbReference>
<name>A0A2N1PPM5_9BACT</name>
<evidence type="ECO:0000256" key="4">
    <source>
        <dbReference type="ARBA" id="ARBA00023125"/>
    </source>
</evidence>
<evidence type="ECO:0000256" key="2">
    <source>
        <dbReference type="ARBA" id="ARBA00023012"/>
    </source>
</evidence>
<sequence length="416" mass="46212">MELQIKVSDTEAAEKSPVVLIIEDEAAIRMSYVNFLEDLDFEVHQAADGITGVEAFGNINPDIVLLDLRMPGMGGLEVLETIVRADSEIPVIIISGTGGISDVVQALRLGAADYLIKPIEDMMVLEHSINRSLQSCRMKREKEAYRQSLEAALIRIGQDENAARKLQLKLMPPTPDGRDGLEFRWHYFPSSSLSGDFIEYFEVMPDIWAFCFADVSGHGTSSALVTVYLKASLRGYLERLRFSGVRTVLEPAELMTAMNRELIEMSLGKHVAMVYGILDRKKASLVWSHAGHYPYPVLNQSNRQTELGGDCPPLGLFEGTVYSDGTVSLEESFLITFFSDGALEVLAGLATREKVEFLNSLDSVRKVDGFARQVGKFVSIPDDFTVLTIEAGHFDMKNHVMQGDDLQEVQDDPKKH</sequence>
<dbReference type="GO" id="GO:0000976">
    <property type="term" value="F:transcription cis-regulatory region binding"/>
    <property type="evidence" value="ECO:0007669"/>
    <property type="project" value="TreeGrafter"/>
</dbReference>
<keyword evidence="4" id="KW-0238">DNA-binding</keyword>
<proteinExistence type="predicted"/>
<dbReference type="InterPro" id="IPR001932">
    <property type="entry name" value="PPM-type_phosphatase-like_dom"/>
</dbReference>
<dbReference type="GO" id="GO:0006355">
    <property type="term" value="P:regulation of DNA-templated transcription"/>
    <property type="evidence" value="ECO:0007669"/>
    <property type="project" value="TreeGrafter"/>
</dbReference>
<dbReference type="Gene3D" id="3.40.50.2300">
    <property type="match status" value="1"/>
</dbReference>
<dbReference type="PANTHER" id="PTHR48111:SF1">
    <property type="entry name" value="TWO-COMPONENT RESPONSE REGULATOR ORR33"/>
    <property type="match status" value="1"/>
</dbReference>
<evidence type="ECO:0000256" key="3">
    <source>
        <dbReference type="ARBA" id="ARBA00023015"/>
    </source>
</evidence>